<gene>
    <name evidence="1" type="ORF">SAMN04488045_0114</name>
</gene>
<dbReference type="Proteomes" id="UP000236752">
    <property type="component" value="Unassembled WGS sequence"/>
</dbReference>
<proteinExistence type="predicted"/>
<dbReference type="EMBL" id="FNUZ01000001">
    <property type="protein sequence ID" value="SEF45944.1"/>
    <property type="molecule type" value="Genomic_DNA"/>
</dbReference>
<keyword evidence="2" id="KW-1185">Reference proteome</keyword>
<protein>
    <submittedName>
        <fullName evidence="1">Uncharacterized protein</fullName>
    </submittedName>
</protein>
<sequence>MEAATLMILGLMAAPTDDKQAHYYAGAAVAQVAQENGLSAWESCGLTLAAAAAKEAWDANGHGTVDGFDGLATIAGCQLTYRF</sequence>
<name>A0A1H5S6D5_9RHOB</name>
<organism evidence="1 2">
    <name type="scientific">Thalassococcus halodurans</name>
    <dbReference type="NCBI Taxonomy" id="373675"/>
    <lineage>
        <taxon>Bacteria</taxon>
        <taxon>Pseudomonadati</taxon>
        <taxon>Pseudomonadota</taxon>
        <taxon>Alphaproteobacteria</taxon>
        <taxon>Rhodobacterales</taxon>
        <taxon>Roseobacteraceae</taxon>
        <taxon>Thalassococcus</taxon>
    </lineage>
</organism>
<dbReference type="AlphaFoldDB" id="A0A1H5S6D5"/>
<reference evidence="1 2" key="1">
    <citation type="submission" date="2016-10" db="EMBL/GenBank/DDBJ databases">
        <authorList>
            <person name="de Groot N.N."/>
        </authorList>
    </citation>
    <scope>NUCLEOTIDE SEQUENCE [LARGE SCALE GENOMIC DNA]</scope>
    <source>
        <strain evidence="1 2">DSM 26915</strain>
    </source>
</reference>
<evidence type="ECO:0000313" key="1">
    <source>
        <dbReference type="EMBL" id="SEF45944.1"/>
    </source>
</evidence>
<evidence type="ECO:0000313" key="2">
    <source>
        <dbReference type="Proteomes" id="UP000236752"/>
    </source>
</evidence>
<accession>A0A1H5S6D5</accession>
<dbReference type="RefSeq" id="WP_103908540.1">
    <property type="nucleotide sequence ID" value="NZ_FNUZ01000001.1"/>
</dbReference>